<dbReference type="RefSeq" id="XP_026191400.1">
    <property type="nucleotide sequence ID" value="XM_026335615.1"/>
</dbReference>
<reference evidence="7" key="1">
    <citation type="submission" date="2025-08" db="UniProtKB">
        <authorList>
            <consortium name="RefSeq"/>
        </authorList>
    </citation>
    <scope>IDENTIFICATION</scope>
</reference>
<keyword evidence="3" id="KW-0479">Metal-binding</keyword>
<evidence type="ECO:0000313" key="6">
    <source>
        <dbReference type="Proteomes" id="UP000515125"/>
    </source>
</evidence>
<feature type="compositionally biased region" description="Low complexity" evidence="4">
    <location>
        <begin position="632"/>
        <end position="642"/>
    </location>
</feature>
<keyword evidence="6" id="KW-1185">Reference proteome</keyword>
<accession>A0A6P6RW81</accession>
<evidence type="ECO:0000256" key="4">
    <source>
        <dbReference type="SAM" id="MobiDB-lite"/>
    </source>
</evidence>
<evidence type="ECO:0000313" key="7">
    <source>
        <dbReference type="RefSeq" id="XP_026191400.1"/>
    </source>
</evidence>
<feature type="domain" description="C3H1-type" evidence="5">
    <location>
        <begin position="101"/>
        <end position="127"/>
    </location>
</feature>
<evidence type="ECO:0000256" key="3">
    <source>
        <dbReference type="PROSITE-ProRule" id="PRU00723"/>
    </source>
</evidence>
<feature type="region of interest" description="Disordered" evidence="4">
    <location>
        <begin position="599"/>
        <end position="644"/>
    </location>
</feature>
<feature type="zinc finger region" description="C3H1-type" evidence="3">
    <location>
        <begin position="101"/>
        <end position="127"/>
    </location>
</feature>
<comment type="subcellular location">
    <subcellularLocation>
        <location evidence="1">Nucleus</location>
    </subcellularLocation>
</comment>
<name>A0A6P6RW81_9EIME</name>
<keyword evidence="3" id="KW-0863">Zinc-finger</keyword>
<dbReference type="Proteomes" id="UP000515125">
    <property type="component" value="Unplaced"/>
</dbReference>
<feature type="region of interest" description="Disordered" evidence="4">
    <location>
        <begin position="751"/>
        <end position="770"/>
    </location>
</feature>
<proteinExistence type="predicted"/>
<feature type="region of interest" description="Disordered" evidence="4">
    <location>
        <begin position="14"/>
        <end position="77"/>
    </location>
</feature>
<feature type="compositionally biased region" description="Basic residues" evidence="4">
    <location>
        <begin position="227"/>
        <end position="237"/>
    </location>
</feature>
<keyword evidence="3" id="KW-0862">Zinc</keyword>
<feature type="compositionally biased region" description="Polar residues" evidence="4">
    <location>
        <begin position="498"/>
        <end position="516"/>
    </location>
</feature>
<feature type="compositionally biased region" description="Low complexity" evidence="4">
    <location>
        <begin position="238"/>
        <end position="248"/>
    </location>
</feature>
<dbReference type="GO" id="GO:0005634">
    <property type="term" value="C:nucleus"/>
    <property type="evidence" value="ECO:0007669"/>
    <property type="project" value="UniProtKB-SubCell"/>
</dbReference>
<dbReference type="PANTHER" id="PTHR45093:SF2">
    <property type="entry name" value="LISH DOMAIN-CONTAINING PROTEIN"/>
    <property type="match status" value="1"/>
</dbReference>
<feature type="region of interest" description="Disordered" evidence="4">
    <location>
        <begin position="151"/>
        <end position="187"/>
    </location>
</feature>
<protein>
    <submittedName>
        <fullName evidence="7">AF4/FMR2 family member 4-like</fullName>
    </submittedName>
</protein>
<dbReference type="PROSITE" id="PS50103">
    <property type="entry name" value="ZF_C3H1"/>
    <property type="match status" value="1"/>
</dbReference>
<feature type="compositionally biased region" description="Low complexity" evidence="4">
    <location>
        <begin position="751"/>
        <end position="767"/>
    </location>
</feature>
<feature type="region of interest" description="Disordered" evidence="4">
    <location>
        <begin position="492"/>
        <end position="516"/>
    </location>
</feature>
<organism evidence="6 7">
    <name type="scientific">Cyclospora cayetanensis</name>
    <dbReference type="NCBI Taxonomy" id="88456"/>
    <lineage>
        <taxon>Eukaryota</taxon>
        <taxon>Sar</taxon>
        <taxon>Alveolata</taxon>
        <taxon>Apicomplexa</taxon>
        <taxon>Conoidasida</taxon>
        <taxon>Coccidia</taxon>
        <taxon>Eucoccidiorida</taxon>
        <taxon>Eimeriorina</taxon>
        <taxon>Eimeriidae</taxon>
        <taxon>Cyclospora</taxon>
    </lineage>
</organism>
<evidence type="ECO:0000256" key="1">
    <source>
        <dbReference type="ARBA" id="ARBA00004123"/>
    </source>
</evidence>
<keyword evidence="2" id="KW-0539">Nucleus</keyword>
<feature type="compositionally biased region" description="Polar residues" evidence="4">
    <location>
        <begin position="208"/>
        <end position="222"/>
    </location>
</feature>
<sequence length="831" mass="85201">MTALAAELIEGTSRTLAETNSHPGAGAADIASSPLAFPKQEHDPASLAAGAETAAASRKTEEASQGTAKEAISSSATAGTNAAAGGAAARAGSNSPPEGMQWNSLLCKHFLFGRCARKRCRFLHAEGAGIEAAPVAALAAAATGAAAAAAAQPINTPPQHPFGASLQRQQHQQTRERSNGTSMQANAGATPSLKACFYVYPGSNSAIRSSEEMSSGGNCSTKQQQQRQHRQQQHRQQRQTQHQRQTQQLPQQSSFYKGRGAMLLPAYNGKGSLHCTSVLGSSGNRSSHAGTLCGFSEGSAAPATGAAQAATTTGAAAAAAANTGRAAVGSSNPEVSPGGSGSCNAAAAVALRSQRVSPEERGSTGVGLKTPAQSAAAAAAAVAAAAAAVGFRAEGGMGASSQGALRDLRGVQAAESLADKYHTPFVCVYFPSSGYLIHFTGARESAAAAAAAAAAAGVVSPRHHQVIHPKGKRGPLDFCSGSRMQEAGAGAAAFSPYDNGNTPEYQQTQQQHASSRLLDQQQLNQRSCGTRLPPPPTPGHLYATHHQLVAQRRNSDFPLHLQQQSQPLLLLQEQLHGLCMPSSKGRGLPMPAPPLFGGPCCGEELHPNAEPTTATAEEDEEISASMMTLERSSSSNSGAASSEIQLDQDQLVSLESAGSQGAAAAARKREQQQQHKALWGSPVLGVQTAAAHQRSCWSQVTQDTLQQQQQQQPFWLPSLEAIDGEAATWQAGDCTGDVVGTGAAAVAEAASVAASSGSNNSSSTAASAEKRKGKQNLFAAFQDERHHAAATAAAVSPRDMGELAQLSPTAALIAAIWGAEEPARHAVAVSK</sequence>
<dbReference type="PANTHER" id="PTHR45093">
    <property type="entry name" value="TRANSCRIPTION ACTIVATOR MSS11"/>
    <property type="match status" value="1"/>
</dbReference>
<dbReference type="AlphaFoldDB" id="A0A6P6RW81"/>
<dbReference type="GeneID" id="113146900"/>
<dbReference type="GO" id="GO:0008270">
    <property type="term" value="F:zinc ion binding"/>
    <property type="evidence" value="ECO:0007669"/>
    <property type="project" value="UniProtKB-KW"/>
</dbReference>
<feature type="region of interest" description="Disordered" evidence="4">
    <location>
        <begin position="208"/>
        <end position="254"/>
    </location>
</feature>
<feature type="compositionally biased region" description="Low complexity" evidence="4">
    <location>
        <begin position="45"/>
        <end position="56"/>
    </location>
</feature>
<evidence type="ECO:0000259" key="5">
    <source>
        <dbReference type="PROSITE" id="PS50103"/>
    </source>
</evidence>
<dbReference type="OrthoDB" id="347910at2759"/>
<dbReference type="InterPro" id="IPR000571">
    <property type="entry name" value="Znf_CCCH"/>
</dbReference>
<gene>
    <name evidence="7" type="primary">LOC113146900</name>
</gene>
<evidence type="ECO:0000256" key="2">
    <source>
        <dbReference type="ARBA" id="ARBA00023242"/>
    </source>
</evidence>